<reference evidence="1 2" key="1">
    <citation type="submission" date="2018-05" db="EMBL/GenBank/DDBJ databases">
        <title>Complete Genome Sequence of Methylobacterium sp. 17Sr1-28.</title>
        <authorList>
            <person name="Srinivasan S."/>
        </authorList>
    </citation>
    <scope>NUCLEOTIDE SEQUENCE [LARGE SCALE GENOMIC DNA]</scope>
    <source>
        <strain evidence="1 2">17Sr1-28</strain>
    </source>
</reference>
<dbReference type="Proteomes" id="UP000245444">
    <property type="component" value="Chromosome"/>
</dbReference>
<name>A0A2U8WQV6_9HYPH</name>
<dbReference type="KEGG" id="mtea:DK419_15735"/>
<proteinExistence type="predicted"/>
<evidence type="ECO:0000313" key="1">
    <source>
        <dbReference type="EMBL" id="AWN47582.1"/>
    </source>
</evidence>
<keyword evidence="2" id="KW-1185">Reference proteome</keyword>
<dbReference type="EMBL" id="CP029553">
    <property type="protein sequence ID" value="AWN47582.1"/>
    <property type="molecule type" value="Genomic_DNA"/>
</dbReference>
<sequence>MLRRLARSADTSAKEAVRVRASSISIGARAASALSAAAPTSRARSGHGEGPSLVRGAAGLRLDIVARGLRHGEGGAPVFLACGRQRARALRRQQADTIPEFRDDHR</sequence>
<dbReference type="AlphaFoldDB" id="A0A2U8WQV6"/>
<protein>
    <submittedName>
        <fullName evidence="1">Uncharacterized protein</fullName>
    </submittedName>
</protein>
<organism evidence="1 2">
    <name type="scientific">Methylobacterium terrae</name>
    <dbReference type="NCBI Taxonomy" id="2202827"/>
    <lineage>
        <taxon>Bacteria</taxon>
        <taxon>Pseudomonadati</taxon>
        <taxon>Pseudomonadota</taxon>
        <taxon>Alphaproteobacteria</taxon>
        <taxon>Hyphomicrobiales</taxon>
        <taxon>Methylobacteriaceae</taxon>
        <taxon>Methylobacterium</taxon>
    </lineage>
</organism>
<gene>
    <name evidence="1" type="ORF">DK419_15735</name>
</gene>
<evidence type="ECO:0000313" key="2">
    <source>
        <dbReference type="Proteomes" id="UP000245444"/>
    </source>
</evidence>
<accession>A0A2U8WQV6</accession>